<comment type="caution">
    <text evidence="5">The sequence shown here is derived from an EMBL/GenBank/DDBJ whole genome shotgun (WGS) entry which is preliminary data.</text>
</comment>
<gene>
    <name evidence="5" type="primary">gliT</name>
    <name evidence="5" type="ORF">LAWI1_G001473</name>
</gene>
<keyword evidence="3" id="KW-0560">Oxidoreductase</keyword>
<evidence type="ECO:0000313" key="6">
    <source>
        <dbReference type="Proteomes" id="UP000315522"/>
    </source>
</evidence>
<organism evidence="5 6">
    <name type="scientific">Lachnellula willkommii</name>
    <dbReference type="NCBI Taxonomy" id="215461"/>
    <lineage>
        <taxon>Eukaryota</taxon>
        <taxon>Fungi</taxon>
        <taxon>Dikarya</taxon>
        <taxon>Ascomycota</taxon>
        <taxon>Pezizomycotina</taxon>
        <taxon>Leotiomycetes</taxon>
        <taxon>Helotiales</taxon>
        <taxon>Lachnaceae</taxon>
        <taxon>Lachnellula</taxon>
    </lineage>
</organism>
<sequence>MSVIYDVLVIGGGPAGLTAALTLARQLHTVVVFDSKTYRNNSAKYQHMVLTWDHTEPSAYRAAARENILAGYDTVKFYDTTIETAKKTDDGKFKVTNTDGTVWTGLKLVLASGVQDVFPNLEGFEECWGKGIFHCLFCKGYEERGTSSSGILAVDALASAPHAMHVARHASQLSSSVTLYTNGSTELAKELEVSLASTTEMSIDSREIKKLVKGPNDAEVIIHFVDGSKKIEGFLGAVPKVKQRAPFAAQLGLELMPSGDMTAKPPFMQTAEKGVFVAGDCGSAMKVAANALSTGAAVGAGVSAQILAEKFGHKPLF</sequence>
<keyword evidence="6" id="KW-1185">Reference proteome</keyword>
<dbReference type="Pfam" id="PF07992">
    <property type="entry name" value="Pyr_redox_2"/>
    <property type="match status" value="1"/>
</dbReference>
<dbReference type="SUPFAM" id="SSF51905">
    <property type="entry name" value="FAD/NAD(P)-binding domain"/>
    <property type="match status" value="1"/>
</dbReference>
<protein>
    <submittedName>
        <fullName evidence="5">Thioredoxin reductase</fullName>
    </submittedName>
</protein>
<evidence type="ECO:0000256" key="1">
    <source>
        <dbReference type="ARBA" id="ARBA00009333"/>
    </source>
</evidence>
<keyword evidence="2" id="KW-0285">Flavoprotein</keyword>
<dbReference type="EMBL" id="QGML01000078">
    <property type="protein sequence ID" value="TVY93796.1"/>
    <property type="molecule type" value="Genomic_DNA"/>
</dbReference>
<dbReference type="InterPro" id="IPR023753">
    <property type="entry name" value="FAD/NAD-binding_dom"/>
</dbReference>
<name>A0A559MLF5_9HELO</name>
<dbReference type="InterPro" id="IPR050097">
    <property type="entry name" value="Ferredoxin-NADP_redctase_2"/>
</dbReference>
<dbReference type="PANTHER" id="PTHR48105">
    <property type="entry name" value="THIOREDOXIN REDUCTASE 1-RELATED-RELATED"/>
    <property type="match status" value="1"/>
</dbReference>
<dbReference type="PRINTS" id="PR00469">
    <property type="entry name" value="PNDRDTASEII"/>
</dbReference>
<dbReference type="PRINTS" id="PR00368">
    <property type="entry name" value="FADPNR"/>
</dbReference>
<reference evidence="5 6" key="1">
    <citation type="submission" date="2018-05" db="EMBL/GenBank/DDBJ databases">
        <title>Genome sequencing and assembly of the regulated plant pathogen Lachnellula willkommii and related sister species for the development of diagnostic species identification markers.</title>
        <authorList>
            <person name="Giroux E."/>
            <person name="Bilodeau G."/>
        </authorList>
    </citation>
    <scope>NUCLEOTIDE SEQUENCE [LARGE SCALE GENOMIC DNA]</scope>
    <source>
        <strain evidence="5 6">CBS 172.35</strain>
    </source>
</reference>
<dbReference type="Proteomes" id="UP000315522">
    <property type="component" value="Unassembled WGS sequence"/>
</dbReference>
<evidence type="ECO:0000259" key="4">
    <source>
        <dbReference type="Pfam" id="PF07992"/>
    </source>
</evidence>
<dbReference type="AlphaFoldDB" id="A0A559MLF5"/>
<proteinExistence type="inferred from homology"/>
<accession>A0A559MLF5</accession>
<dbReference type="GO" id="GO:0016491">
    <property type="term" value="F:oxidoreductase activity"/>
    <property type="evidence" value="ECO:0007669"/>
    <property type="project" value="UniProtKB-KW"/>
</dbReference>
<evidence type="ECO:0000313" key="5">
    <source>
        <dbReference type="EMBL" id="TVY93796.1"/>
    </source>
</evidence>
<feature type="domain" description="FAD/NAD(P)-binding" evidence="4">
    <location>
        <begin position="5"/>
        <end position="295"/>
    </location>
</feature>
<evidence type="ECO:0000256" key="2">
    <source>
        <dbReference type="ARBA" id="ARBA00022630"/>
    </source>
</evidence>
<dbReference type="GO" id="GO:0097237">
    <property type="term" value="P:cellular response to toxic substance"/>
    <property type="evidence" value="ECO:0007669"/>
    <property type="project" value="UniProtKB-ARBA"/>
</dbReference>
<dbReference type="InterPro" id="IPR036188">
    <property type="entry name" value="FAD/NAD-bd_sf"/>
</dbReference>
<evidence type="ECO:0000256" key="3">
    <source>
        <dbReference type="ARBA" id="ARBA00023002"/>
    </source>
</evidence>
<dbReference type="Gene3D" id="3.50.50.60">
    <property type="entry name" value="FAD/NAD(P)-binding domain"/>
    <property type="match status" value="2"/>
</dbReference>
<comment type="similarity">
    <text evidence="1">Belongs to the class-II pyridine nucleotide-disulfide oxidoreductase family.</text>
</comment>